<feature type="transmembrane region" description="Helical" evidence="8">
    <location>
        <begin position="480"/>
        <end position="499"/>
    </location>
</feature>
<evidence type="ECO:0000256" key="4">
    <source>
        <dbReference type="ARBA" id="ARBA00022692"/>
    </source>
</evidence>
<feature type="transmembrane region" description="Helical" evidence="8">
    <location>
        <begin position="545"/>
        <end position="569"/>
    </location>
</feature>
<dbReference type="Proteomes" id="UP000245119">
    <property type="component" value="Linkage Group LG5"/>
</dbReference>
<keyword evidence="10" id="KW-1185">Reference proteome</keyword>
<dbReference type="AlphaFoldDB" id="A0A2T7PC56"/>
<evidence type="ECO:0000256" key="2">
    <source>
        <dbReference type="ARBA" id="ARBA00006595"/>
    </source>
</evidence>
<feature type="transmembrane region" description="Helical" evidence="8">
    <location>
        <begin position="12"/>
        <end position="41"/>
    </location>
</feature>
<comment type="subcellular location">
    <subcellularLocation>
        <location evidence="1">Membrane</location>
        <topology evidence="1">Multi-pass membrane protein</topology>
    </subcellularLocation>
</comment>
<evidence type="ECO:0000256" key="6">
    <source>
        <dbReference type="ARBA" id="ARBA00023136"/>
    </source>
</evidence>
<feature type="transmembrane region" description="Helical" evidence="8">
    <location>
        <begin position="520"/>
        <end position="539"/>
    </location>
</feature>
<keyword evidence="4 8" id="KW-0812">Transmembrane</keyword>
<evidence type="ECO:0000256" key="1">
    <source>
        <dbReference type="ARBA" id="ARBA00004141"/>
    </source>
</evidence>
<dbReference type="OrthoDB" id="6156873at2759"/>
<feature type="compositionally biased region" description="Basic and acidic residues" evidence="7">
    <location>
        <begin position="343"/>
        <end position="372"/>
    </location>
</feature>
<evidence type="ECO:0000313" key="10">
    <source>
        <dbReference type="Proteomes" id="UP000245119"/>
    </source>
</evidence>
<feature type="region of interest" description="Disordered" evidence="7">
    <location>
        <begin position="343"/>
        <end position="374"/>
    </location>
</feature>
<feature type="transmembrane region" description="Helical" evidence="8">
    <location>
        <begin position="423"/>
        <end position="445"/>
    </location>
</feature>
<feature type="transmembrane region" description="Helical" evidence="8">
    <location>
        <begin position="128"/>
        <end position="149"/>
    </location>
</feature>
<accession>A0A2T7PC56</accession>
<dbReference type="GO" id="GO:0016020">
    <property type="term" value="C:membrane"/>
    <property type="evidence" value="ECO:0007669"/>
    <property type="project" value="UniProtKB-SubCell"/>
</dbReference>
<feature type="transmembrane region" description="Helical" evidence="8">
    <location>
        <begin position="94"/>
        <end position="116"/>
    </location>
</feature>
<comment type="caution">
    <text evidence="9">The sequence shown here is derived from an EMBL/GenBank/DDBJ whole genome shotgun (WGS) entry which is preliminary data.</text>
</comment>
<keyword evidence="3" id="KW-0813">Transport</keyword>
<feature type="transmembrane region" description="Helical" evidence="8">
    <location>
        <begin position="61"/>
        <end position="82"/>
    </location>
</feature>
<dbReference type="InterPro" id="IPR036259">
    <property type="entry name" value="MFS_trans_sf"/>
</dbReference>
<evidence type="ECO:0000256" key="7">
    <source>
        <dbReference type="SAM" id="MobiDB-lite"/>
    </source>
</evidence>
<dbReference type="InterPro" id="IPR052599">
    <property type="entry name" value="SLC43A_AATransporter"/>
</dbReference>
<keyword evidence="6 8" id="KW-0472">Membrane</keyword>
<evidence type="ECO:0008006" key="11">
    <source>
        <dbReference type="Google" id="ProtNLM"/>
    </source>
</evidence>
<dbReference type="EMBL" id="PZQS01000005">
    <property type="protein sequence ID" value="PVD30999.1"/>
    <property type="molecule type" value="Genomic_DNA"/>
</dbReference>
<dbReference type="SUPFAM" id="SSF103473">
    <property type="entry name" value="MFS general substrate transporter"/>
    <property type="match status" value="1"/>
</dbReference>
<feature type="transmembrane region" description="Helical" evidence="8">
    <location>
        <begin position="576"/>
        <end position="598"/>
    </location>
</feature>
<evidence type="ECO:0000256" key="8">
    <source>
        <dbReference type="SAM" id="Phobius"/>
    </source>
</evidence>
<evidence type="ECO:0000256" key="3">
    <source>
        <dbReference type="ARBA" id="ARBA00022448"/>
    </source>
</evidence>
<dbReference type="PANTHER" id="PTHR20772:SF2">
    <property type="entry name" value="PROTEIN FMP42"/>
    <property type="match status" value="1"/>
</dbReference>
<reference evidence="9 10" key="1">
    <citation type="submission" date="2018-04" db="EMBL/GenBank/DDBJ databases">
        <title>The genome of golden apple snail Pomacea canaliculata provides insight into stress tolerance and invasive adaptation.</title>
        <authorList>
            <person name="Liu C."/>
            <person name="Liu B."/>
            <person name="Ren Y."/>
            <person name="Zhang Y."/>
            <person name="Wang H."/>
            <person name="Li S."/>
            <person name="Jiang F."/>
            <person name="Yin L."/>
            <person name="Zhang G."/>
            <person name="Qian W."/>
            <person name="Fan W."/>
        </authorList>
    </citation>
    <scope>NUCLEOTIDE SEQUENCE [LARGE SCALE GENOMIC DNA]</scope>
    <source>
        <strain evidence="9">SZHN2017</strain>
        <tissue evidence="9">Muscle</tissue>
    </source>
</reference>
<comment type="similarity">
    <text evidence="2">Belongs to the SLC43A transporter (TC 2.A.1.44) family.</text>
</comment>
<feature type="transmembrane region" description="Helical" evidence="8">
    <location>
        <begin position="610"/>
        <end position="632"/>
    </location>
</feature>
<evidence type="ECO:0000313" key="9">
    <source>
        <dbReference type="EMBL" id="PVD30999.1"/>
    </source>
</evidence>
<sequence length="637" mass="71023">MARNAHLDSGRLRFLYVTWAVLETMLFGGLMNGWASLVFILKEDGLYRDLCENNSSLTLLAAPWLVFPSLLALSYGGGTLLLTNVQLSSLFPRASGVIVTLISGGVDFSATTQLLVKLLREAGIARKSSYIGITIAHACLAMISTMFFLPKKLYTRRPSIFQFRADDIDLERLNTIARKALAAKEEDESQGDDEYDKREVVCDDQCGDDKRNTCQEGMRYGNHTNNNCHKTSTVSSLQHTGSDLILDPRTLLTSVEELDTRCGACGKHVSTESVGKVRNNTDSLTSALQRESTCHTQQRKGSMFDGNIPKCSLPYSGNHLLTEEKKVYISIVDVRFPSQVVKPNEKDEKTITKDVSTHSDGRPPRRQSDRPTAHVRLVFPEFSKEANEMEDGDAPGSNLGSPVPQTSSHELYPTLKSCVTSPVFVLHVLWTSFNVLRLASFFGLINSKLNAMFEGNTEKEVCLQQTFINNVFAVSFYTNVLAYFMLSMMCVCWVSGAVYDWQSSVFRGRRSLFQKKVLPGALPLAMTSALGVAISAMALSDSEMVLYFMFACFVFYNAFIFGVCLSFLMRVFPERFFGILNGVLSIVSGIFCFLQYGIFRWHDVQPDGPVQANIFMLSLVAVSFVHPLYLVLTCLRR</sequence>
<organism evidence="9 10">
    <name type="scientific">Pomacea canaliculata</name>
    <name type="common">Golden apple snail</name>
    <dbReference type="NCBI Taxonomy" id="400727"/>
    <lineage>
        <taxon>Eukaryota</taxon>
        <taxon>Metazoa</taxon>
        <taxon>Spiralia</taxon>
        <taxon>Lophotrochozoa</taxon>
        <taxon>Mollusca</taxon>
        <taxon>Gastropoda</taxon>
        <taxon>Caenogastropoda</taxon>
        <taxon>Architaenioglossa</taxon>
        <taxon>Ampullarioidea</taxon>
        <taxon>Ampullariidae</taxon>
        <taxon>Pomacea</taxon>
    </lineage>
</organism>
<evidence type="ECO:0000256" key="5">
    <source>
        <dbReference type="ARBA" id="ARBA00022989"/>
    </source>
</evidence>
<name>A0A2T7PC56_POMCA</name>
<keyword evidence="5 8" id="KW-1133">Transmembrane helix</keyword>
<proteinExistence type="inferred from homology"/>
<protein>
    <recommendedName>
        <fullName evidence="11">Solute carrier family 43 member 3</fullName>
    </recommendedName>
</protein>
<dbReference type="PANTHER" id="PTHR20772">
    <property type="entry name" value="PROTEIN FMP42"/>
    <property type="match status" value="1"/>
</dbReference>
<gene>
    <name evidence="9" type="ORF">C0Q70_10275</name>
</gene>